<keyword evidence="1" id="KW-1133">Transmembrane helix</keyword>
<evidence type="ECO:0000313" key="2">
    <source>
        <dbReference type="EMBL" id="VDO85217.1"/>
    </source>
</evidence>
<dbReference type="AlphaFoldDB" id="A0A3P7ZLX4"/>
<dbReference type="Proteomes" id="UP000268014">
    <property type="component" value="Unassembled WGS sequence"/>
</dbReference>
<reference evidence="2 3" key="1">
    <citation type="submission" date="2018-11" db="EMBL/GenBank/DDBJ databases">
        <authorList>
            <consortium name="Pathogen Informatics"/>
        </authorList>
    </citation>
    <scope>NUCLEOTIDE SEQUENCE [LARGE SCALE GENOMIC DNA]</scope>
    <source>
        <strain evidence="2 3">MHpl1</strain>
    </source>
</reference>
<organism evidence="2 3">
    <name type="scientific">Haemonchus placei</name>
    <name type="common">Barber's pole worm</name>
    <dbReference type="NCBI Taxonomy" id="6290"/>
    <lineage>
        <taxon>Eukaryota</taxon>
        <taxon>Metazoa</taxon>
        <taxon>Ecdysozoa</taxon>
        <taxon>Nematoda</taxon>
        <taxon>Chromadorea</taxon>
        <taxon>Rhabditida</taxon>
        <taxon>Rhabditina</taxon>
        <taxon>Rhabditomorpha</taxon>
        <taxon>Strongyloidea</taxon>
        <taxon>Trichostrongylidae</taxon>
        <taxon>Haemonchus</taxon>
    </lineage>
</organism>
<evidence type="ECO:0000313" key="3">
    <source>
        <dbReference type="Proteomes" id="UP000268014"/>
    </source>
</evidence>
<name>A0A3P7ZLX4_HAEPC</name>
<keyword evidence="1" id="KW-0812">Transmembrane</keyword>
<gene>
    <name evidence="2" type="ORF">HPLM_LOCUS20654</name>
</gene>
<accession>A0A3P7ZLX4</accession>
<keyword evidence="3" id="KW-1185">Reference proteome</keyword>
<evidence type="ECO:0000256" key="1">
    <source>
        <dbReference type="SAM" id="Phobius"/>
    </source>
</evidence>
<sequence length="190" mass="19106">MPTFLGTAGTFFLLDSGRGRTFTSLFLFGFVVLGLLAGLRLRDFDEVEGGFSALVLALLATNSELPLLSGGSLLLGPIVPFSVDWGGRRVTSSCSLSAALSPRVTSSSSLSATLSPRVTSSSSISAALSPRVTSSSSLSATLSPRVTSSSSLSAMSSSRVSSSSSLSAALSSQITSSSLSAALSSSSSMG</sequence>
<proteinExistence type="predicted"/>
<protein>
    <submittedName>
        <fullName evidence="2">Uncharacterized protein</fullName>
    </submittedName>
</protein>
<feature type="transmembrane region" description="Helical" evidence="1">
    <location>
        <begin position="20"/>
        <end position="39"/>
    </location>
</feature>
<keyword evidence="1" id="KW-0472">Membrane</keyword>
<dbReference type="EMBL" id="UZAF01022442">
    <property type="protein sequence ID" value="VDO85217.1"/>
    <property type="molecule type" value="Genomic_DNA"/>
</dbReference>